<comment type="caution">
    <text evidence="2">The sequence shown here is derived from an EMBL/GenBank/DDBJ whole genome shotgun (WGS) entry which is preliminary data.</text>
</comment>
<dbReference type="InterPro" id="IPR013424">
    <property type="entry name" value="Ice-binding_C"/>
</dbReference>
<accession>A0A5C6AEK3</accession>
<evidence type="ECO:0000313" key="2">
    <source>
        <dbReference type="EMBL" id="TWT97748.1"/>
    </source>
</evidence>
<dbReference type="EMBL" id="SJPR01000002">
    <property type="protein sequence ID" value="TWT97748.1"/>
    <property type="molecule type" value="Genomic_DNA"/>
</dbReference>
<keyword evidence="1" id="KW-0732">Signal</keyword>
<proteinExistence type="predicted"/>
<feature type="signal peptide" evidence="1">
    <location>
        <begin position="1"/>
        <end position="19"/>
    </location>
</feature>
<keyword evidence="3" id="KW-1185">Reference proteome</keyword>
<sequence length="236" mass="24614" precursor="true">MIRTLVALTLFAAAPWAQGATVTVADSTGPWQGYMNVSELPENGGGFVFGNSWGVPDLVANFDDGAGTLALSPNTIGDVNEFWYQNTTGTAADPTNPGGPGQRGNKVMEANLYIEVGDDSLAGQTVTFEGTVLSNTYTAAHSASIFIRDFAPDYSSSNDIFVPVSPGPFSVSLVTDPGLGRHVQYGFQSKGENVWVTDTAPFGSVVIGTVGVVPEPTTAAIVGMLGLAGFATKRRR</sequence>
<dbReference type="NCBIfam" id="TIGR02595">
    <property type="entry name" value="PEP_CTERM"/>
    <property type="match status" value="1"/>
</dbReference>
<evidence type="ECO:0000313" key="3">
    <source>
        <dbReference type="Proteomes" id="UP000317421"/>
    </source>
</evidence>
<feature type="chain" id="PRO_5022968435" evidence="1">
    <location>
        <begin position="20"/>
        <end position="236"/>
    </location>
</feature>
<dbReference type="OrthoDB" id="272731at2"/>
<reference evidence="2 3" key="1">
    <citation type="submission" date="2019-02" db="EMBL/GenBank/DDBJ databases">
        <title>Deep-cultivation of Planctomycetes and their phenomic and genomic characterization uncovers novel biology.</title>
        <authorList>
            <person name="Wiegand S."/>
            <person name="Jogler M."/>
            <person name="Boedeker C."/>
            <person name="Pinto D."/>
            <person name="Vollmers J."/>
            <person name="Rivas-Marin E."/>
            <person name="Kohn T."/>
            <person name="Peeters S.H."/>
            <person name="Heuer A."/>
            <person name="Rast P."/>
            <person name="Oberbeckmann S."/>
            <person name="Bunk B."/>
            <person name="Jeske O."/>
            <person name="Meyerdierks A."/>
            <person name="Storesund J.E."/>
            <person name="Kallscheuer N."/>
            <person name="Luecker S."/>
            <person name="Lage O.M."/>
            <person name="Pohl T."/>
            <person name="Merkel B.J."/>
            <person name="Hornburger P."/>
            <person name="Mueller R.-W."/>
            <person name="Bruemmer F."/>
            <person name="Labrenz M."/>
            <person name="Spormann A.M."/>
            <person name="Op Den Camp H."/>
            <person name="Overmann J."/>
            <person name="Amann R."/>
            <person name="Jetten M.S.M."/>
            <person name="Mascher T."/>
            <person name="Medema M.H."/>
            <person name="Devos D.P."/>
            <person name="Kaster A.-K."/>
            <person name="Ovreas L."/>
            <person name="Rohde M."/>
            <person name="Galperin M.Y."/>
            <person name="Jogler C."/>
        </authorList>
    </citation>
    <scope>NUCLEOTIDE SEQUENCE [LARGE SCALE GENOMIC DNA]</scope>
    <source>
        <strain evidence="2 3">Pla108</strain>
    </source>
</reference>
<protein>
    <submittedName>
        <fullName evidence="2">Uncharacterized protein</fullName>
    </submittedName>
</protein>
<gene>
    <name evidence="2" type="ORF">Pla108_19000</name>
</gene>
<evidence type="ECO:0000256" key="1">
    <source>
        <dbReference type="SAM" id="SignalP"/>
    </source>
</evidence>
<dbReference type="AlphaFoldDB" id="A0A5C6AEK3"/>
<dbReference type="RefSeq" id="WP_146444655.1">
    <property type="nucleotide sequence ID" value="NZ_SJPR01000002.1"/>
</dbReference>
<name>A0A5C6AEK3_9BACT</name>
<organism evidence="2 3">
    <name type="scientific">Botrimarina colliarenosi</name>
    <dbReference type="NCBI Taxonomy" id="2528001"/>
    <lineage>
        <taxon>Bacteria</taxon>
        <taxon>Pseudomonadati</taxon>
        <taxon>Planctomycetota</taxon>
        <taxon>Planctomycetia</taxon>
        <taxon>Pirellulales</taxon>
        <taxon>Lacipirellulaceae</taxon>
        <taxon>Botrimarina</taxon>
    </lineage>
</organism>
<dbReference type="Proteomes" id="UP000317421">
    <property type="component" value="Unassembled WGS sequence"/>
</dbReference>